<evidence type="ECO:0000313" key="1">
    <source>
        <dbReference type="EMBL" id="ONI14376.1"/>
    </source>
</evidence>
<dbReference type="Gramene" id="ONI14376">
    <property type="protein sequence ID" value="ONI14376"/>
    <property type="gene ID" value="PRUPE_4G277900"/>
</dbReference>
<dbReference type="Proteomes" id="UP000006882">
    <property type="component" value="Chromosome G4"/>
</dbReference>
<protein>
    <submittedName>
        <fullName evidence="1">Uncharacterized protein</fullName>
    </submittedName>
</protein>
<evidence type="ECO:0000313" key="2">
    <source>
        <dbReference type="Proteomes" id="UP000006882"/>
    </source>
</evidence>
<accession>A0A251PS30</accession>
<gene>
    <name evidence="1" type="ORF">PRUPE_4G277900</name>
</gene>
<dbReference type="EMBL" id="CM007654">
    <property type="protein sequence ID" value="ONI14376.1"/>
    <property type="molecule type" value="Genomic_DNA"/>
</dbReference>
<organism evidence="1 2">
    <name type="scientific">Prunus persica</name>
    <name type="common">Peach</name>
    <name type="synonym">Amygdalus persica</name>
    <dbReference type="NCBI Taxonomy" id="3760"/>
    <lineage>
        <taxon>Eukaryota</taxon>
        <taxon>Viridiplantae</taxon>
        <taxon>Streptophyta</taxon>
        <taxon>Embryophyta</taxon>
        <taxon>Tracheophyta</taxon>
        <taxon>Spermatophyta</taxon>
        <taxon>Magnoliopsida</taxon>
        <taxon>eudicotyledons</taxon>
        <taxon>Gunneridae</taxon>
        <taxon>Pentapetalae</taxon>
        <taxon>rosids</taxon>
        <taxon>fabids</taxon>
        <taxon>Rosales</taxon>
        <taxon>Rosaceae</taxon>
        <taxon>Amygdaloideae</taxon>
        <taxon>Amygdaleae</taxon>
        <taxon>Prunus</taxon>
    </lineage>
</organism>
<name>A0A251PS30_PRUPE</name>
<keyword evidence="2" id="KW-1185">Reference proteome</keyword>
<proteinExistence type="predicted"/>
<reference evidence="1 2" key="1">
    <citation type="journal article" date="2013" name="Nat. Genet.">
        <title>The high-quality draft genome of peach (Prunus persica) identifies unique patterns of genetic diversity, domestication and genome evolution.</title>
        <authorList>
            <consortium name="International Peach Genome Initiative"/>
            <person name="Verde I."/>
            <person name="Abbott A.G."/>
            <person name="Scalabrin S."/>
            <person name="Jung S."/>
            <person name="Shu S."/>
            <person name="Marroni F."/>
            <person name="Zhebentyayeva T."/>
            <person name="Dettori M.T."/>
            <person name="Grimwood J."/>
            <person name="Cattonaro F."/>
            <person name="Zuccolo A."/>
            <person name="Rossini L."/>
            <person name="Jenkins J."/>
            <person name="Vendramin E."/>
            <person name="Meisel L.A."/>
            <person name="Decroocq V."/>
            <person name="Sosinski B."/>
            <person name="Prochnik S."/>
            <person name="Mitros T."/>
            <person name="Policriti A."/>
            <person name="Cipriani G."/>
            <person name="Dondini L."/>
            <person name="Ficklin S."/>
            <person name="Goodstein D.M."/>
            <person name="Xuan P."/>
            <person name="Del Fabbro C."/>
            <person name="Aramini V."/>
            <person name="Copetti D."/>
            <person name="Gonzalez S."/>
            <person name="Horner D.S."/>
            <person name="Falchi R."/>
            <person name="Lucas S."/>
            <person name="Mica E."/>
            <person name="Maldonado J."/>
            <person name="Lazzari B."/>
            <person name="Bielenberg D."/>
            <person name="Pirona R."/>
            <person name="Miculan M."/>
            <person name="Barakat A."/>
            <person name="Testolin R."/>
            <person name="Stella A."/>
            <person name="Tartarini S."/>
            <person name="Tonutti P."/>
            <person name="Arus P."/>
            <person name="Orellana A."/>
            <person name="Wells C."/>
            <person name="Main D."/>
            <person name="Vizzotto G."/>
            <person name="Silva H."/>
            <person name="Salamini F."/>
            <person name="Schmutz J."/>
            <person name="Morgante M."/>
            <person name="Rokhsar D.S."/>
        </authorList>
    </citation>
    <scope>NUCLEOTIDE SEQUENCE [LARGE SCALE GENOMIC DNA]</scope>
    <source>
        <strain evidence="2">cv. Nemared</strain>
    </source>
</reference>
<sequence>MRCNFYIWRLNYLRTKLTYCFENYIKLSRHCLFRMLKFLRNHYIANCMQKYVHCLIDTNCSVVLQEIQAPQCRRQVRKYVVIHSCKR</sequence>
<dbReference type="AlphaFoldDB" id="A0A251PS30"/>